<keyword evidence="2" id="KW-1185">Reference proteome</keyword>
<accession>A0A5B8J396</accession>
<dbReference type="OrthoDB" id="7869201at2"/>
<dbReference type="RefSeq" id="WP_146364121.1">
    <property type="nucleotide sequence ID" value="NZ_CP042261.1"/>
</dbReference>
<proteinExistence type="predicted"/>
<dbReference type="KEGG" id="lit:FPZ52_04550"/>
<dbReference type="AlphaFoldDB" id="A0A5B8J396"/>
<reference evidence="1 2" key="1">
    <citation type="submission" date="2019-07" db="EMBL/GenBank/DDBJ databases">
        <title>Litoreibacter alkalisoli sp. nov., isolated from saline-alkaline soil.</title>
        <authorList>
            <person name="Wang S."/>
            <person name="Xu L."/>
            <person name="Xing Y.-T."/>
            <person name="Sun J.-Q."/>
        </authorList>
    </citation>
    <scope>NUCLEOTIDE SEQUENCE [LARGE SCALE GENOMIC DNA]</scope>
    <source>
        <strain evidence="1 2">LN3S51</strain>
    </source>
</reference>
<gene>
    <name evidence="1" type="ORF">FPZ52_04550</name>
</gene>
<evidence type="ECO:0000313" key="2">
    <source>
        <dbReference type="Proteomes" id="UP000318483"/>
    </source>
</evidence>
<organism evidence="1 2">
    <name type="scientific">Qingshengfaniella alkalisoli</name>
    <dbReference type="NCBI Taxonomy" id="2599296"/>
    <lineage>
        <taxon>Bacteria</taxon>
        <taxon>Pseudomonadati</taxon>
        <taxon>Pseudomonadota</taxon>
        <taxon>Alphaproteobacteria</taxon>
        <taxon>Rhodobacterales</taxon>
        <taxon>Paracoccaceae</taxon>
        <taxon>Qingshengfaniella</taxon>
    </lineage>
</organism>
<protein>
    <submittedName>
        <fullName evidence="1">Antibiotic ABC transporter</fullName>
    </submittedName>
</protein>
<dbReference type="EMBL" id="CP042261">
    <property type="protein sequence ID" value="QDY68967.1"/>
    <property type="molecule type" value="Genomic_DNA"/>
</dbReference>
<evidence type="ECO:0000313" key="1">
    <source>
        <dbReference type="EMBL" id="QDY68967.1"/>
    </source>
</evidence>
<name>A0A5B8J396_9RHOB</name>
<dbReference type="Proteomes" id="UP000318483">
    <property type="component" value="Chromosome"/>
</dbReference>
<sequence length="106" mass="11785">MTYCRRTSPFDLWSLAVQTSWMMAEAQAVIWMRLMGMAGLWSVASSEQPRMFTEKVDAYMRAVAAAQRAAFDGASATRTAAVALKPYSSRTAGNVRRLSRCGPKRK</sequence>